<name>A0A6M1LWE8_9PROT</name>
<keyword evidence="1" id="KW-0472">Membrane</keyword>
<reference evidence="3 4" key="2">
    <citation type="submission" date="2020-03" db="EMBL/GenBank/DDBJ databases">
        <title>Roseomonas stagni sp. nov., isolated from pond water in Japan.</title>
        <authorList>
            <person name="Furuhata K."/>
            <person name="Miyamoto H."/>
            <person name="Goto K."/>
        </authorList>
    </citation>
    <scope>NUCLEOTIDE SEQUENCE [LARGE SCALE GENOMIC DNA]</scope>
    <source>
        <strain evidence="3 4">PeD5</strain>
    </source>
</reference>
<keyword evidence="4" id="KW-1185">Reference proteome</keyword>
<protein>
    <submittedName>
        <fullName evidence="3">ABC transporter permease</fullName>
    </submittedName>
</protein>
<proteinExistence type="predicted"/>
<sequence length="443" mass="47150">MGASLMVAIGAVITPLLLILGLKYGLVEFQRQRLVQDPVYREIRPTQVREFAADFFETIRARPDVAFIIPSILRGASNVGVTAGEARFQLDLLPSVAGDPLLQENGTAAPAEGEVVLSQSAAERLRLERGQTVTISVGRRFQGRNETVAASLRVIGILAARADPLDRIYVALGLAEDIENWRLGTAVASRNWSGSTPVPYASYDGLLAITQRELPPAEETRLQIGTGISRVERLPPASLLDGVPRRADAEQPVGLYRLGAVGTPLQSDSIAALANRLRPFGAILVPIVEQLEAELLTAVGPRRIPVVALSMPDEHAARLGLPPLPWGRTPIAEQFRTAAYVLLSSDLGFASGSSVTLRLSAGGGPALGLPLTVAGLLPPGSPMIISAELAGIVRTAADRPVLMSAELGVPVLARPGYRGFRLYARNIEEVAGLVRHLTDQGLE</sequence>
<keyword evidence="1" id="KW-1133">Transmembrane helix</keyword>
<accession>A0A6M1LWE8</accession>
<dbReference type="EMBL" id="JAAIKB010000030">
    <property type="protein sequence ID" value="NGM24292.1"/>
    <property type="molecule type" value="Genomic_DNA"/>
</dbReference>
<gene>
    <name evidence="3" type="ORF">G3576_30155</name>
</gene>
<reference evidence="3 4" key="1">
    <citation type="submission" date="2020-02" db="EMBL/GenBank/DDBJ databases">
        <authorList>
            <person name="Kim H.M."/>
            <person name="Jeon C.O."/>
        </authorList>
    </citation>
    <scope>NUCLEOTIDE SEQUENCE [LARGE SCALE GENOMIC DNA]</scope>
    <source>
        <strain evidence="3 4">PeD5</strain>
    </source>
</reference>
<keyword evidence="1" id="KW-0812">Transmembrane</keyword>
<organism evidence="3 4">
    <name type="scientific">Falsiroseomonas algicola</name>
    <dbReference type="NCBI Taxonomy" id="2716930"/>
    <lineage>
        <taxon>Bacteria</taxon>
        <taxon>Pseudomonadati</taxon>
        <taxon>Pseudomonadota</taxon>
        <taxon>Alphaproteobacteria</taxon>
        <taxon>Acetobacterales</taxon>
        <taxon>Roseomonadaceae</taxon>
        <taxon>Falsiroseomonas</taxon>
    </lineage>
</organism>
<dbReference type="Proteomes" id="UP000475385">
    <property type="component" value="Unassembled WGS sequence"/>
</dbReference>
<dbReference type="InterPro" id="IPR025857">
    <property type="entry name" value="MacB_PCD"/>
</dbReference>
<dbReference type="AlphaFoldDB" id="A0A6M1LWE8"/>
<evidence type="ECO:0000313" key="4">
    <source>
        <dbReference type="Proteomes" id="UP000475385"/>
    </source>
</evidence>
<evidence type="ECO:0000313" key="3">
    <source>
        <dbReference type="EMBL" id="NGM24292.1"/>
    </source>
</evidence>
<dbReference type="RefSeq" id="WP_164698203.1">
    <property type="nucleotide sequence ID" value="NZ_JAAIKB010000030.1"/>
</dbReference>
<feature type="non-terminal residue" evidence="3">
    <location>
        <position position="443"/>
    </location>
</feature>
<dbReference type="Pfam" id="PF12704">
    <property type="entry name" value="MacB_PCD"/>
    <property type="match status" value="1"/>
</dbReference>
<comment type="caution">
    <text evidence="3">The sequence shown here is derived from an EMBL/GenBank/DDBJ whole genome shotgun (WGS) entry which is preliminary data.</text>
</comment>
<evidence type="ECO:0000259" key="2">
    <source>
        <dbReference type="Pfam" id="PF12704"/>
    </source>
</evidence>
<feature type="domain" description="MacB-like periplasmic core" evidence="2">
    <location>
        <begin position="5"/>
        <end position="176"/>
    </location>
</feature>
<evidence type="ECO:0000256" key="1">
    <source>
        <dbReference type="SAM" id="Phobius"/>
    </source>
</evidence>
<feature type="transmembrane region" description="Helical" evidence="1">
    <location>
        <begin position="6"/>
        <end position="26"/>
    </location>
</feature>